<reference evidence="1" key="3">
    <citation type="submission" date="2022-06" db="UniProtKB">
        <authorList>
            <consortium name="EnsemblPlants"/>
        </authorList>
    </citation>
    <scope>IDENTIFICATION</scope>
</reference>
<dbReference type="Proteomes" id="UP000015106">
    <property type="component" value="Chromosome 1"/>
</dbReference>
<organism evidence="1 2">
    <name type="scientific">Triticum urartu</name>
    <name type="common">Red wild einkorn</name>
    <name type="synonym">Crithodium urartu</name>
    <dbReference type="NCBI Taxonomy" id="4572"/>
    <lineage>
        <taxon>Eukaryota</taxon>
        <taxon>Viridiplantae</taxon>
        <taxon>Streptophyta</taxon>
        <taxon>Embryophyta</taxon>
        <taxon>Tracheophyta</taxon>
        <taxon>Spermatophyta</taxon>
        <taxon>Magnoliopsida</taxon>
        <taxon>Liliopsida</taxon>
        <taxon>Poales</taxon>
        <taxon>Poaceae</taxon>
        <taxon>BOP clade</taxon>
        <taxon>Pooideae</taxon>
        <taxon>Triticodae</taxon>
        <taxon>Triticeae</taxon>
        <taxon>Triticinae</taxon>
        <taxon>Triticum</taxon>
    </lineage>
</organism>
<evidence type="ECO:0000313" key="2">
    <source>
        <dbReference type="Proteomes" id="UP000015106"/>
    </source>
</evidence>
<dbReference type="Gramene" id="TuG1812G0100003646.01.T05">
    <property type="protein sequence ID" value="TuG1812G0100003646.01.T05"/>
    <property type="gene ID" value="TuG1812G0100003646.01"/>
</dbReference>
<dbReference type="AlphaFoldDB" id="A0A8R7P6E6"/>
<dbReference type="EnsemblPlants" id="TuG1812G0100003646.01.T05">
    <property type="protein sequence ID" value="TuG1812G0100003646.01.T05"/>
    <property type="gene ID" value="TuG1812G0100003646.01"/>
</dbReference>
<accession>A0A8R7P6E6</accession>
<dbReference type="EnsemblPlants" id="TuG1812G0100003646.01.T03">
    <property type="protein sequence ID" value="TuG1812G0100003646.01.T03"/>
    <property type="gene ID" value="TuG1812G0100003646.01"/>
</dbReference>
<dbReference type="EnsemblPlants" id="TuG1812G0100003646.01.T01">
    <property type="protein sequence ID" value="TuG1812G0100003646.01.T01"/>
    <property type="gene ID" value="TuG1812G0100003646.01"/>
</dbReference>
<dbReference type="Gramene" id="TuG1812G0100003646.01.T03">
    <property type="protein sequence ID" value="TuG1812G0100003646.01.T03"/>
    <property type="gene ID" value="TuG1812G0100003646.01"/>
</dbReference>
<name>A0A8R7P6E6_TRIUA</name>
<sequence length="86" mass="9321">MSLPPPRKMESLSEGGAPWPVLTSSVQIQLQQSSPLAACSLNFKTEEENMGSSSCPLLCSYANALLQDRGSDARRSGRQPLPCKQR</sequence>
<protein>
    <submittedName>
        <fullName evidence="1">Uncharacterized protein</fullName>
    </submittedName>
</protein>
<reference evidence="1" key="2">
    <citation type="submission" date="2018-03" db="EMBL/GenBank/DDBJ databases">
        <title>The Triticum urartu genome reveals the dynamic nature of wheat genome evolution.</title>
        <authorList>
            <person name="Ling H."/>
            <person name="Ma B."/>
            <person name="Shi X."/>
            <person name="Liu H."/>
            <person name="Dong L."/>
            <person name="Sun H."/>
            <person name="Cao Y."/>
            <person name="Gao Q."/>
            <person name="Zheng S."/>
            <person name="Li Y."/>
            <person name="Yu Y."/>
            <person name="Du H."/>
            <person name="Qi M."/>
            <person name="Li Y."/>
            <person name="Yu H."/>
            <person name="Cui Y."/>
            <person name="Wang N."/>
            <person name="Chen C."/>
            <person name="Wu H."/>
            <person name="Zhao Y."/>
            <person name="Zhang J."/>
            <person name="Li Y."/>
            <person name="Zhou W."/>
            <person name="Zhang B."/>
            <person name="Hu W."/>
            <person name="Eijk M."/>
            <person name="Tang J."/>
            <person name="Witsenboer H."/>
            <person name="Zhao S."/>
            <person name="Li Z."/>
            <person name="Zhang A."/>
            <person name="Wang D."/>
            <person name="Liang C."/>
        </authorList>
    </citation>
    <scope>NUCLEOTIDE SEQUENCE [LARGE SCALE GENOMIC DNA]</scope>
    <source>
        <strain evidence="1">cv. G1812</strain>
    </source>
</reference>
<dbReference type="Gramene" id="TuG1812G0100003646.01.T04">
    <property type="protein sequence ID" value="TuG1812G0100003646.01.T04"/>
    <property type="gene ID" value="TuG1812G0100003646.01"/>
</dbReference>
<dbReference type="EnsemblPlants" id="TuG1812G0100003646.01.T04">
    <property type="protein sequence ID" value="TuG1812G0100003646.01.T04"/>
    <property type="gene ID" value="TuG1812G0100003646.01"/>
</dbReference>
<reference evidence="2" key="1">
    <citation type="journal article" date="2013" name="Nature">
        <title>Draft genome of the wheat A-genome progenitor Triticum urartu.</title>
        <authorList>
            <person name="Ling H.Q."/>
            <person name="Zhao S."/>
            <person name="Liu D."/>
            <person name="Wang J."/>
            <person name="Sun H."/>
            <person name="Zhang C."/>
            <person name="Fan H."/>
            <person name="Li D."/>
            <person name="Dong L."/>
            <person name="Tao Y."/>
            <person name="Gao C."/>
            <person name="Wu H."/>
            <person name="Li Y."/>
            <person name="Cui Y."/>
            <person name="Guo X."/>
            <person name="Zheng S."/>
            <person name="Wang B."/>
            <person name="Yu K."/>
            <person name="Liang Q."/>
            <person name="Yang W."/>
            <person name="Lou X."/>
            <person name="Chen J."/>
            <person name="Feng M."/>
            <person name="Jian J."/>
            <person name="Zhang X."/>
            <person name="Luo G."/>
            <person name="Jiang Y."/>
            <person name="Liu J."/>
            <person name="Wang Z."/>
            <person name="Sha Y."/>
            <person name="Zhang B."/>
            <person name="Wu H."/>
            <person name="Tang D."/>
            <person name="Shen Q."/>
            <person name="Xue P."/>
            <person name="Zou S."/>
            <person name="Wang X."/>
            <person name="Liu X."/>
            <person name="Wang F."/>
            <person name="Yang Y."/>
            <person name="An X."/>
            <person name="Dong Z."/>
            <person name="Zhang K."/>
            <person name="Zhang X."/>
            <person name="Luo M.C."/>
            <person name="Dvorak J."/>
            <person name="Tong Y."/>
            <person name="Wang J."/>
            <person name="Yang H."/>
            <person name="Li Z."/>
            <person name="Wang D."/>
            <person name="Zhang A."/>
            <person name="Wang J."/>
        </authorList>
    </citation>
    <scope>NUCLEOTIDE SEQUENCE</scope>
    <source>
        <strain evidence="2">cv. G1812</strain>
    </source>
</reference>
<dbReference type="Gramene" id="TuG1812G0100003646.01.T02">
    <property type="protein sequence ID" value="TuG1812G0100003646.01.T02"/>
    <property type="gene ID" value="TuG1812G0100003646.01"/>
</dbReference>
<proteinExistence type="predicted"/>
<keyword evidence="2" id="KW-1185">Reference proteome</keyword>
<dbReference type="Gramene" id="TuG1812G0100003646.01.T01">
    <property type="protein sequence ID" value="TuG1812G0100003646.01.T01"/>
    <property type="gene ID" value="TuG1812G0100003646.01"/>
</dbReference>
<dbReference type="EnsemblPlants" id="TuG1812G0100003646.01.T02">
    <property type="protein sequence ID" value="TuG1812G0100003646.01.T02"/>
    <property type="gene ID" value="TuG1812G0100003646.01"/>
</dbReference>
<evidence type="ECO:0000313" key="1">
    <source>
        <dbReference type="EnsemblPlants" id="TuG1812G0100003646.01.T05"/>
    </source>
</evidence>